<feature type="compositionally biased region" description="Low complexity" evidence="1">
    <location>
        <begin position="127"/>
        <end position="137"/>
    </location>
</feature>
<proteinExistence type="predicted"/>
<protein>
    <submittedName>
        <fullName evidence="2">Uncharacterized protein</fullName>
    </submittedName>
</protein>
<accession>A0A6J4V9C5</accession>
<name>A0A6J4V9C5_9BACT</name>
<organism evidence="2">
    <name type="scientific">uncultured Thermomicrobiales bacterium</name>
    <dbReference type="NCBI Taxonomy" id="1645740"/>
    <lineage>
        <taxon>Bacteria</taxon>
        <taxon>Pseudomonadati</taxon>
        <taxon>Thermomicrobiota</taxon>
        <taxon>Thermomicrobia</taxon>
        <taxon>Thermomicrobiales</taxon>
        <taxon>environmental samples</taxon>
    </lineage>
</organism>
<dbReference type="EMBL" id="CADCWM010000544">
    <property type="protein sequence ID" value="CAA9567873.1"/>
    <property type="molecule type" value="Genomic_DNA"/>
</dbReference>
<sequence>GCTQYRPAGHRRRPGARAPGHQGSRDFPEDDRGDERGVPAAAERGGAGWRPRPALPPGLHRGVPRRGGPAQRGAGGAAAGPRAGGARARADRRAASVVQHQRRADRVRGGGPAGAAVRGGAADRVRPGAGRAGAAGRDAQEHLARRPPAPARRHLPGRDPALAPPGAAGPAGRDRQASGRGARAGEVPL</sequence>
<reference evidence="2" key="1">
    <citation type="submission" date="2020-02" db="EMBL/GenBank/DDBJ databases">
        <authorList>
            <person name="Meier V. D."/>
        </authorList>
    </citation>
    <scope>NUCLEOTIDE SEQUENCE</scope>
    <source>
        <strain evidence="2">AVDCRST_MAG88</strain>
    </source>
</reference>
<feature type="region of interest" description="Disordered" evidence="1">
    <location>
        <begin position="1"/>
        <end position="189"/>
    </location>
</feature>
<feature type="compositionally biased region" description="Low complexity" evidence="1">
    <location>
        <begin position="158"/>
        <end position="171"/>
    </location>
</feature>
<feature type="non-terminal residue" evidence="2">
    <location>
        <position position="189"/>
    </location>
</feature>
<dbReference type="AlphaFoldDB" id="A0A6J4V9C5"/>
<gene>
    <name evidence="2" type="ORF">AVDCRST_MAG88-2060</name>
</gene>
<evidence type="ECO:0000313" key="2">
    <source>
        <dbReference type="EMBL" id="CAA9567873.1"/>
    </source>
</evidence>
<feature type="non-terminal residue" evidence="2">
    <location>
        <position position="1"/>
    </location>
</feature>
<evidence type="ECO:0000256" key="1">
    <source>
        <dbReference type="SAM" id="MobiDB-lite"/>
    </source>
</evidence>